<protein>
    <submittedName>
        <fullName evidence="1">2808_t:CDS:1</fullName>
    </submittedName>
</protein>
<accession>A0A9N9ECF2</accession>
<gene>
    <name evidence="1" type="ORF">FCALED_LOCUS12109</name>
</gene>
<sequence length="105" mass="11359">MGAVQVLNNANITAAMINASDGTPPPALPVGATGATVIPIHNVYIMFIQMRIDADTATNVLNGATNNNNPIVFPDINISQVIYWFKRNYSTVVQEQQELIFGILT</sequence>
<dbReference type="EMBL" id="CAJVPQ010005604">
    <property type="protein sequence ID" value="CAG8672870.1"/>
    <property type="molecule type" value="Genomic_DNA"/>
</dbReference>
<evidence type="ECO:0000313" key="1">
    <source>
        <dbReference type="EMBL" id="CAG8672870.1"/>
    </source>
</evidence>
<organism evidence="1 2">
    <name type="scientific">Funneliformis caledonium</name>
    <dbReference type="NCBI Taxonomy" id="1117310"/>
    <lineage>
        <taxon>Eukaryota</taxon>
        <taxon>Fungi</taxon>
        <taxon>Fungi incertae sedis</taxon>
        <taxon>Mucoromycota</taxon>
        <taxon>Glomeromycotina</taxon>
        <taxon>Glomeromycetes</taxon>
        <taxon>Glomerales</taxon>
        <taxon>Glomeraceae</taxon>
        <taxon>Funneliformis</taxon>
    </lineage>
</organism>
<proteinExistence type="predicted"/>
<dbReference type="AlphaFoldDB" id="A0A9N9ECF2"/>
<reference evidence="1" key="1">
    <citation type="submission" date="2021-06" db="EMBL/GenBank/DDBJ databases">
        <authorList>
            <person name="Kallberg Y."/>
            <person name="Tangrot J."/>
            <person name="Rosling A."/>
        </authorList>
    </citation>
    <scope>NUCLEOTIDE SEQUENCE</scope>
    <source>
        <strain evidence="1">UK204</strain>
    </source>
</reference>
<comment type="caution">
    <text evidence="1">The sequence shown here is derived from an EMBL/GenBank/DDBJ whole genome shotgun (WGS) entry which is preliminary data.</text>
</comment>
<name>A0A9N9ECF2_9GLOM</name>
<keyword evidence="2" id="KW-1185">Reference proteome</keyword>
<dbReference type="Proteomes" id="UP000789570">
    <property type="component" value="Unassembled WGS sequence"/>
</dbReference>
<evidence type="ECO:0000313" key="2">
    <source>
        <dbReference type="Proteomes" id="UP000789570"/>
    </source>
</evidence>
<dbReference type="OrthoDB" id="2435067at2759"/>